<comment type="similarity">
    <text evidence="1">Belongs to the SdhE FAD assembly factor family.</text>
</comment>
<evidence type="ECO:0000256" key="2">
    <source>
        <dbReference type="ARBA" id="ARBA00019418"/>
    </source>
</evidence>
<dbReference type="PANTHER" id="PTHR12469">
    <property type="entry name" value="PROTEIN EMI5 HOMOLOG, MITOCHONDRIAL"/>
    <property type="match status" value="1"/>
</dbReference>
<dbReference type="EMBL" id="PGTO01000004">
    <property type="protein sequence ID" value="RAU22721.1"/>
    <property type="molecule type" value="Genomic_DNA"/>
</dbReference>
<evidence type="ECO:0000313" key="5">
    <source>
        <dbReference type="Proteomes" id="UP000251075"/>
    </source>
</evidence>
<dbReference type="Gene3D" id="1.10.150.250">
    <property type="entry name" value="Flavinator of succinate dehydrogenase"/>
    <property type="match status" value="1"/>
</dbReference>
<protein>
    <recommendedName>
        <fullName evidence="2">FAD assembly factor SdhE</fullName>
    </recommendedName>
</protein>
<dbReference type="PANTHER" id="PTHR12469:SF2">
    <property type="entry name" value="SUCCINATE DEHYDROGENASE ASSEMBLY FACTOR 2, MITOCHONDRIAL"/>
    <property type="match status" value="1"/>
</dbReference>
<dbReference type="AlphaFoldDB" id="A0A364P061"/>
<dbReference type="Proteomes" id="UP000251075">
    <property type="component" value="Unassembled WGS sequence"/>
</dbReference>
<dbReference type="OrthoDB" id="9807264at2"/>
<keyword evidence="5" id="KW-1185">Reference proteome</keyword>
<proteinExistence type="inferred from homology"/>
<dbReference type="Pfam" id="PF03937">
    <property type="entry name" value="Sdh5"/>
    <property type="match status" value="1"/>
</dbReference>
<gene>
    <name evidence="4" type="ORF">CU669_07675</name>
</gene>
<dbReference type="SUPFAM" id="SSF109910">
    <property type="entry name" value="YgfY-like"/>
    <property type="match status" value="1"/>
</dbReference>
<evidence type="ECO:0000313" key="4">
    <source>
        <dbReference type="EMBL" id="RAU22721.1"/>
    </source>
</evidence>
<dbReference type="InterPro" id="IPR036714">
    <property type="entry name" value="SDH_sf"/>
</dbReference>
<evidence type="ECO:0000256" key="1">
    <source>
        <dbReference type="ARBA" id="ARBA00008571"/>
    </source>
</evidence>
<dbReference type="InterPro" id="IPR005631">
    <property type="entry name" value="SDH"/>
</dbReference>
<evidence type="ECO:0000256" key="3">
    <source>
        <dbReference type="ARBA" id="ARBA00023186"/>
    </source>
</evidence>
<reference evidence="4 5" key="1">
    <citation type="submission" date="2017-11" db="EMBL/GenBank/DDBJ databases">
        <title>Draft genome sequence of magnetotactic bacterium Magnetospirillum kuznetsovii LBB-42.</title>
        <authorList>
            <person name="Grouzdev D.S."/>
            <person name="Rysina M.S."/>
            <person name="Baslerov R.V."/>
            <person name="Koziaeva V."/>
        </authorList>
    </citation>
    <scope>NUCLEOTIDE SEQUENCE [LARGE SCALE GENOMIC DNA]</scope>
    <source>
        <strain evidence="4 5">LBB-42</strain>
    </source>
</reference>
<organism evidence="4 5">
    <name type="scientific">Paramagnetospirillum kuznetsovii</name>
    <dbReference type="NCBI Taxonomy" id="2053833"/>
    <lineage>
        <taxon>Bacteria</taxon>
        <taxon>Pseudomonadati</taxon>
        <taxon>Pseudomonadota</taxon>
        <taxon>Alphaproteobacteria</taxon>
        <taxon>Rhodospirillales</taxon>
        <taxon>Magnetospirillaceae</taxon>
        <taxon>Paramagnetospirillum</taxon>
    </lineage>
</organism>
<sequence length="79" mass="9092">MHRAHYMGSNENDILFGGFAERYLATLTPEQLGRFEALLAENDTDLFNWVTGKQDVPPQWDDEVMAMIKSFVQTEAARR</sequence>
<name>A0A364P061_9PROT</name>
<keyword evidence="3" id="KW-0143">Chaperone</keyword>
<dbReference type="GO" id="GO:0006099">
    <property type="term" value="P:tricarboxylic acid cycle"/>
    <property type="evidence" value="ECO:0007669"/>
    <property type="project" value="TreeGrafter"/>
</dbReference>
<comment type="caution">
    <text evidence="4">The sequence shown here is derived from an EMBL/GenBank/DDBJ whole genome shotgun (WGS) entry which is preliminary data.</text>
</comment>
<accession>A0A364P061</accession>